<comment type="caution">
    <text evidence="1">The sequence shown here is derived from an EMBL/GenBank/DDBJ whole genome shotgun (WGS) entry which is preliminary data.</text>
</comment>
<proteinExistence type="predicted"/>
<keyword evidence="2" id="KW-1185">Reference proteome</keyword>
<sequence length="50" mass="5874">MNLFNYMDDSLQVKIFTNETEANQWLKQSGDTQVVDIQFSNDKILVIYKS</sequence>
<evidence type="ECO:0000313" key="2">
    <source>
        <dbReference type="Proteomes" id="UP000011747"/>
    </source>
</evidence>
<evidence type="ECO:0000313" key="1">
    <source>
        <dbReference type="EMBL" id="EHL76595.1"/>
    </source>
</evidence>
<reference evidence="1 2" key="1">
    <citation type="submission" date="2011-09" db="EMBL/GenBank/DDBJ databases">
        <title>The Genome Sequence of Bacillus smithii 7_3_47FAA.</title>
        <authorList>
            <consortium name="The Broad Institute Genome Sequencing Platform"/>
            <person name="Earl A."/>
            <person name="Ward D."/>
            <person name="Feldgarden M."/>
            <person name="Gevers D."/>
            <person name="Daigneault M."/>
            <person name="Strauss J."/>
            <person name="Allen-Vercoe E."/>
            <person name="Young S.K."/>
            <person name="Zeng Q."/>
            <person name="Gargeya S."/>
            <person name="Fitzgerald M."/>
            <person name="Haas B."/>
            <person name="Abouelleil A."/>
            <person name="Alvarado L."/>
            <person name="Arachchi H.M."/>
            <person name="Berlin A."/>
            <person name="Brown A."/>
            <person name="Chapman S.B."/>
            <person name="Chen Z."/>
            <person name="Dunbar C."/>
            <person name="Freedman E."/>
            <person name="Gearin G."/>
            <person name="Goldberg J."/>
            <person name="Griggs A."/>
            <person name="Gujja S."/>
            <person name="Heiman D."/>
            <person name="Howarth C."/>
            <person name="Larson L."/>
            <person name="Lui A."/>
            <person name="MacDonald P.J.P."/>
            <person name="Montmayeur A."/>
            <person name="Murphy C."/>
            <person name="Neiman D."/>
            <person name="Pearson M."/>
            <person name="Priest M."/>
            <person name="Roberts A."/>
            <person name="Saif S."/>
            <person name="Shea T."/>
            <person name="Shenoy N."/>
            <person name="Sisk P."/>
            <person name="Stolte C."/>
            <person name="Sykes S."/>
            <person name="Wortman J."/>
            <person name="Nusbaum C."/>
            <person name="Birren B."/>
        </authorList>
    </citation>
    <scope>NUCLEOTIDE SEQUENCE [LARGE SCALE GENOMIC DNA]</scope>
    <source>
        <strain evidence="1 2">7_3_47FAA</strain>
    </source>
</reference>
<name>G9QN28_9BACI</name>
<dbReference type="AlphaFoldDB" id="G9QN28"/>
<protein>
    <submittedName>
        <fullName evidence="1">Uncharacterized protein</fullName>
    </submittedName>
</protein>
<dbReference type="PATRIC" id="fig|665952.3.peg.2520"/>
<accession>G9QN28</accession>
<gene>
    <name evidence="1" type="ORF">HMPREF1015_00945</name>
</gene>
<dbReference type="HOGENOM" id="CLU_3114751_0_0_9"/>
<dbReference type="Proteomes" id="UP000011747">
    <property type="component" value="Unassembled WGS sequence"/>
</dbReference>
<organism evidence="1 2">
    <name type="scientific">Bacillus smithii 7_3_47FAA</name>
    <dbReference type="NCBI Taxonomy" id="665952"/>
    <lineage>
        <taxon>Bacteria</taxon>
        <taxon>Bacillati</taxon>
        <taxon>Bacillota</taxon>
        <taxon>Bacilli</taxon>
        <taxon>Bacillales</taxon>
        <taxon>Bacillaceae</taxon>
        <taxon>Bacillus</taxon>
    </lineage>
</organism>
<dbReference type="EMBL" id="ACWF01000122">
    <property type="protein sequence ID" value="EHL76595.1"/>
    <property type="molecule type" value="Genomic_DNA"/>
</dbReference>